<accession>A0A7S8EB80</accession>
<gene>
    <name evidence="1" type="ORF">G4Y79_05065</name>
</gene>
<dbReference type="Proteomes" id="UP000594468">
    <property type="component" value="Chromosome"/>
</dbReference>
<evidence type="ECO:0000313" key="1">
    <source>
        <dbReference type="EMBL" id="QPC83750.1"/>
    </source>
</evidence>
<proteinExistence type="predicted"/>
<evidence type="ECO:0000313" key="2">
    <source>
        <dbReference type="Proteomes" id="UP000594468"/>
    </source>
</evidence>
<dbReference type="SUPFAM" id="SSF82171">
    <property type="entry name" value="DPP6 N-terminal domain-like"/>
    <property type="match status" value="1"/>
</dbReference>
<protein>
    <submittedName>
        <fullName evidence="1">WD40 repeat domain-containing protein</fullName>
    </submittedName>
</protein>
<sequence>MLDVATKAILYRVSNRNIFSLKYATFHPNGQLFATTGDRSALAYIWDAQTGELHREMSRRLGDFIHLAYSPDGKLIAAIERSVAINPGDIKYNLDVQDSNTDEETFDTLDYRPIKVSAFSQVNRYFVVNSRGEIRVYSTISWEVICSLK</sequence>
<dbReference type="KEGG" id="pmet:G4Y79_05065"/>
<keyword evidence="2" id="KW-1185">Reference proteome</keyword>
<organism evidence="1 2">
    <name type="scientific">Phototrophicus methaneseepsis</name>
    <dbReference type="NCBI Taxonomy" id="2710758"/>
    <lineage>
        <taxon>Bacteria</taxon>
        <taxon>Bacillati</taxon>
        <taxon>Chloroflexota</taxon>
        <taxon>Candidatus Thermofontia</taxon>
        <taxon>Phototrophicales</taxon>
        <taxon>Phototrophicaceae</taxon>
        <taxon>Phototrophicus</taxon>
    </lineage>
</organism>
<dbReference type="RefSeq" id="WP_195171814.1">
    <property type="nucleotide sequence ID" value="NZ_CP062983.1"/>
</dbReference>
<dbReference type="AlphaFoldDB" id="A0A7S8EB80"/>
<dbReference type="EMBL" id="CP062983">
    <property type="protein sequence ID" value="QPC83750.1"/>
    <property type="molecule type" value="Genomic_DNA"/>
</dbReference>
<dbReference type="Gene3D" id="2.130.10.10">
    <property type="entry name" value="YVTN repeat-like/Quinoprotein amine dehydrogenase"/>
    <property type="match status" value="1"/>
</dbReference>
<name>A0A7S8EB80_9CHLR</name>
<reference evidence="1 2" key="1">
    <citation type="submission" date="2020-02" db="EMBL/GenBank/DDBJ databases">
        <authorList>
            <person name="Zheng R.K."/>
            <person name="Sun C.M."/>
        </authorList>
    </citation>
    <scope>NUCLEOTIDE SEQUENCE [LARGE SCALE GENOMIC DNA]</scope>
    <source>
        <strain evidence="2">rifampicinis</strain>
    </source>
</reference>
<dbReference type="InterPro" id="IPR015943">
    <property type="entry name" value="WD40/YVTN_repeat-like_dom_sf"/>
</dbReference>